<evidence type="ECO:0000313" key="2">
    <source>
        <dbReference type="EMBL" id="GGF89380.1"/>
    </source>
</evidence>
<keyword evidence="1" id="KW-0472">Membrane</keyword>
<accession>A0A8J3E7W8</accession>
<proteinExistence type="predicted"/>
<gene>
    <name evidence="2" type="ORF">GCM10010995_03360</name>
</gene>
<keyword evidence="1" id="KW-0812">Transmembrane</keyword>
<name>A0A8J3E7W8_9GAMM</name>
<evidence type="ECO:0000313" key="3">
    <source>
        <dbReference type="Proteomes" id="UP000636949"/>
    </source>
</evidence>
<dbReference type="OrthoDB" id="9833703at2"/>
<dbReference type="Proteomes" id="UP000636949">
    <property type="component" value="Unassembled WGS sequence"/>
</dbReference>
<evidence type="ECO:0000256" key="1">
    <source>
        <dbReference type="SAM" id="Phobius"/>
    </source>
</evidence>
<comment type="caution">
    <text evidence="2">The sequence shown here is derived from an EMBL/GenBank/DDBJ whole genome shotgun (WGS) entry which is preliminary data.</text>
</comment>
<keyword evidence="1" id="KW-1133">Transmembrane helix</keyword>
<dbReference type="RefSeq" id="WP_117001435.1">
    <property type="nucleotide sequence ID" value="NZ_BMJS01000002.1"/>
</dbReference>
<dbReference type="AlphaFoldDB" id="A0A8J3E7W8"/>
<sequence length="127" mass="14688">MLDYSFLIGLGIGSIICFYTIFRLRKQFKIILMQREQRLFALTSVTEKLVASANLQRSGLLNKEIEDSLLEGLNMSAIEKAGITIRGLANRNLSRPESMQFCLDRLQKNIDQLEKDYNDPFRWKKPS</sequence>
<feature type="transmembrane region" description="Helical" evidence="1">
    <location>
        <begin position="6"/>
        <end position="24"/>
    </location>
</feature>
<protein>
    <submittedName>
        <fullName evidence="2">Uncharacterized protein</fullName>
    </submittedName>
</protein>
<reference evidence="2" key="2">
    <citation type="submission" date="2020-09" db="EMBL/GenBank/DDBJ databases">
        <authorList>
            <person name="Sun Q."/>
            <person name="Zhou Y."/>
        </authorList>
    </citation>
    <scope>NUCLEOTIDE SEQUENCE</scope>
    <source>
        <strain evidence="2">CGMCC 1.15758</strain>
    </source>
</reference>
<reference evidence="2" key="1">
    <citation type="journal article" date="2014" name="Int. J. Syst. Evol. Microbiol.">
        <title>Complete genome sequence of Corynebacterium casei LMG S-19264T (=DSM 44701T), isolated from a smear-ripened cheese.</title>
        <authorList>
            <consortium name="US DOE Joint Genome Institute (JGI-PGF)"/>
            <person name="Walter F."/>
            <person name="Albersmeier A."/>
            <person name="Kalinowski J."/>
            <person name="Ruckert C."/>
        </authorList>
    </citation>
    <scope>NUCLEOTIDE SEQUENCE</scope>
    <source>
        <strain evidence="2">CGMCC 1.15758</strain>
    </source>
</reference>
<keyword evidence="3" id="KW-1185">Reference proteome</keyword>
<dbReference type="EMBL" id="BMJS01000002">
    <property type="protein sequence ID" value="GGF89380.1"/>
    <property type="molecule type" value="Genomic_DNA"/>
</dbReference>
<organism evidence="2 3">
    <name type="scientific">Cysteiniphilum litorale</name>
    <dbReference type="NCBI Taxonomy" id="2056700"/>
    <lineage>
        <taxon>Bacteria</taxon>
        <taxon>Pseudomonadati</taxon>
        <taxon>Pseudomonadota</taxon>
        <taxon>Gammaproteobacteria</taxon>
        <taxon>Thiotrichales</taxon>
        <taxon>Fastidiosibacteraceae</taxon>
        <taxon>Cysteiniphilum</taxon>
    </lineage>
</organism>